<dbReference type="EMBL" id="JAWJWF010000001">
    <property type="protein sequence ID" value="KAK6641311.1"/>
    <property type="molecule type" value="Genomic_DNA"/>
</dbReference>
<accession>A0AAN8P043</accession>
<dbReference type="EMBL" id="JAWJWE010000008">
    <property type="protein sequence ID" value="KAK6631745.1"/>
    <property type="molecule type" value="Genomic_DNA"/>
</dbReference>
<evidence type="ECO:0000313" key="6">
    <source>
        <dbReference type="EMBL" id="KAK6631745.1"/>
    </source>
</evidence>
<feature type="region of interest" description="Disordered" evidence="4">
    <location>
        <begin position="1"/>
        <end position="117"/>
    </location>
</feature>
<feature type="compositionally biased region" description="Basic and acidic residues" evidence="4">
    <location>
        <begin position="1"/>
        <end position="11"/>
    </location>
</feature>
<dbReference type="InterPro" id="IPR035979">
    <property type="entry name" value="RBD_domain_sf"/>
</dbReference>
<dbReference type="SMART" id="SM00360">
    <property type="entry name" value="RRM"/>
    <property type="match status" value="2"/>
</dbReference>
<evidence type="ECO:0000256" key="3">
    <source>
        <dbReference type="PROSITE-ProRule" id="PRU00176"/>
    </source>
</evidence>
<evidence type="ECO:0000313" key="8">
    <source>
        <dbReference type="Proteomes" id="UP001359485"/>
    </source>
</evidence>
<dbReference type="AlphaFoldDB" id="A0AAN8P043"/>
<evidence type="ECO:0000256" key="4">
    <source>
        <dbReference type="SAM" id="MobiDB-lite"/>
    </source>
</evidence>
<feature type="compositionally biased region" description="Basic and acidic residues" evidence="4">
    <location>
        <begin position="108"/>
        <end position="117"/>
    </location>
</feature>
<feature type="domain" description="RRM" evidence="5">
    <location>
        <begin position="150"/>
        <end position="222"/>
    </location>
</feature>
<dbReference type="Pfam" id="PF08075">
    <property type="entry name" value="NOPS"/>
    <property type="match status" value="1"/>
</dbReference>
<evidence type="ECO:0000313" key="7">
    <source>
        <dbReference type="EMBL" id="KAK6641311.1"/>
    </source>
</evidence>
<reference evidence="6 9" key="1">
    <citation type="submission" date="2023-10" db="EMBL/GenBank/DDBJ databases">
        <title>Genomes of two closely related lineages of the louse Polyplax serrata with different host specificities.</title>
        <authorList>
            <person name="Martinu J."/>
            <person name="Tarabai H."/>
            <person name="Stefka J."/>
            <person name="Hypsa V."/>
        </authorList>
    </citation>
    <scope>NUCLEOTIDE SEQUENCE [LARGE SCALE GENOMIC DNA]</scope>
    <source>
        <strain evidence="7">98ZLc_SE</strain>
        <strain evidence="6">HR10_N</strain>
    </source>
</reference>
<feature type="compositionally biased region" description="Basic and acidic residues" evidence="4">
    <location>
        <begin position="61"/>
        <end position="85"/>
    </location>
</feature>
<evidence type="ECO:0000256" key="1">
    <source>
        <dbReference type="ARBA" id="ARBA00022737"/>
    </source>
</evidence>
<dbReference type="PROSITE" id="PS50102">
    <property type="entry name" value="RRM"/>
    <property type="match status" value="2"/>
</dbReference>
<dbReference type="Pfam" id="PF00076">
    <property type="entry name" value="RRM_1"/>
    <property type="match status" value="2"/>
</dbReference>
<dbReference type="Gene3D" id="3.30.70.330">
    <property type="match status" value="2"/>
</dbReference>
<evidence type="ECO:0000256" key="2">
    <source>
        <dbReference type="ARBA" id="ARBA00022884"/>
    </source>
</evidence>
<organism evidence="6 9">
    <name type="scientific">Polyplax serrata</name>
    <name type="common">Common mouse louse</name>
    <dbReference type="NCBI Taxonomy" id="468196"/>
    <lineage>
        <taxon>Eukaryota</taxon>
        <taxon>Metazoa</taxon>
        <taxon>Ecdysozoa</taxon>
        <taxon>Arthropoda</taxon>
        <taxon>Hexapoda</taxon>
        <taxon>Insecta</taxon>
        <taxon>Pterygota</taxon>
        <taxon>Neoptera</taxon>
        <taxon>Paraneoptera</taxon>
        <taxon>Psocodea</taxon>
        <taxon>Troctomorpha</taxon>
        <taxon>Phthiraptera</taxon>
        <taxon>Anoplura</taxon>
        <taxon>Polyplacidae</taxon>
        <taxon>Polyplax</taxon>
    </lineage>
</organism>
<dbReference type="PANTHER" id="PTHR23189">
    <property type="entry name" value="RNA RECOGNITION MOTIF-CONTAINING"/>
    <property type="match status" value="1"/>
</dbReference>
<name>A0AAN8P043_POLSC</name>
<dbReference type="FunFam" id="3.30.70.330:FF:000513">
    <property type="entry name" value="Splicing factor, proline-and glutamine-rich"/>
    <property type="match status" value="1"/>
</dbReference>
<feature type="domain" description="RRM" evidence="5">
    <location>
        <begin position="224"/>
        <end position="305"/>
    </location>
</feature>
<dbReference type="Proteomes" id="UP001359485">
    <property type="component" value="Unassembled WGS sequence"/>
</dbReference>
<feature type="region of interest" description="Disordered" evidence="4">
    <location>
        <begin position="405"/>
        <end position="424"/>
    </location>
</feature>
<feature type="region of interest" description="Disordered" evidence="4">
    <location>
        <begin position="467"/>
        <end position="557"/>
    </location>
</feature>
<dbReference type="InterPro" id="IPR012677">
    <property type="entry name" value="Nucleotide-bd_a/b_plait_sf"/>
</dbReference>
<dbReference type="SUPFAM" id="SSF54928">
    <property type="entry name" value="RNA-binding domain, RBD"/>
    <property type="match status" value="1"/>
</dbReference>
<dbReference type="GO" id="GO:0003723">
    <property type="term" value="F:RNA binding"/>
    <property type="evidence" value="ECO:0007669"/>
    <property type="project" value="UniProtKB-UniRule"/>
</dbReference>
<dbReference type="Gene3D" id="6.10.250.1170">
    <property type="match status" value="1"/>
</dbReference>
<dbReference type="CDD" id="cd12945">
    <property type="entry name" value="NOPS_NONA_like"/>
    <property type="match status" value="1"/>
</dbReference>
<dbReference type="Proteomes" id="UP001372834">
    <property type="component" value="Unassembled WGS sequence"/>
</dbReference>
<dbReference type="InterPro" id="IPR000504">
    <property type="entry name" value="RRM_dom"/>
</dbReference>
<sequence>MAAVTVKKENEGPQTNGPKKMDDSKPQQKGPGGGEENHTNNKFHGGRGPRGGGPRRIGGRGMDHRNRGPGRDDHRIKNEMNKNDGMDQGQNRIGPHRGGGAPGAGGPIKREDRMPRSQDERLNERMATISGPTLELPPADTKEKKFSGRCRLYIGNLANDVTQDEIKQLFAPYGETSEIFINSEKMFAFVRVDYRANAEKAKRELDGFMRKGRPLKVRFAPHTAAIKVKNLNQWITNELLELAFQVFGEIERAVVIGDERGKSTGEGIVEFARKPGATQALRRCTEGCYFITSSLRPVIVEPLEQVDDMDGYSEKNLFKKGQEFFKEREVGPRFANQGSFEFEYGTRWKQLHELYKQKEESLKREMKMEEEKLEAQMEYAKYEHETELLREQLRMREQDKERQKREWELKERQAEEQRRNDEELMRRQAEEMQIRMHRQEEELRRRQQENTLFMQAHQLNSLLDQQEQALGGGPGGFDSSGRGHMDHPMQPGRDFDQGGMGNMSMDQKAFLDSFDRHGGGRGGPGRGDDHMRGNRWGGDRRGGLGPMDDYPNKRRRY</sequence>
<dbReference type="InterPro" id="IPR012975">
    <property type="entry name" value="NOPS"/>
</dbReference>
<evidence type="ECO:0000259" key="5">
    <source>
        <dbReference type="PROSITE" id="PS50102"/>
    </source>
</evidence>
<dbReference type="GO" id="GO:0005634">
    <property type="term" value="C:nucleus"/>
    <property type="evidence" value="ECO:0007669"/>
    <property type="project" value="UniProtKB-ARBA"/>
</dbReference>
<feature type="compositionally biased region" description="Gly residues" evidence="4">
    <location>
        <begin position="96"/>
        <end position="106"/>
    </location>
</feature>
<protein>
    <recommendedName>
        <fullName evidence="5">RRM domain-containing protein</fullName>
    </recommendedName>
</protein>
<dbReference type="CDD" id="cd12333">
    <property type="entry name" value="RRM2_p54nrb_like"/>
    <property type="match status" value="1"/>
</dbReference>
<feature type="compositionally biased region" description="Basic and acidic residues" evidence="4">
    <location>
        <begin position="526"/>
        <end position="542"/>
    </location>
</feature>
<keyword evidence="1" id="KW-0677">Repeat</keyword>
<feature type="compositionally biased region" description="Gly residues" evidence="4">
    <location>
        <begin position="46"/>
        <end position="60"/>
    </location>
</feature>
<dbReference type="FunFam" id="3.30.70.330:FF:000043">
    <property type="entry name" value="paraspeckle component 1 isoform X1"/>
    <property type="match status" value="1"/>
</dbReference>
<evidence type="ECO:0000313" key="9">
    <source>
        <dbReference type="Proteomes" id="UP001372834"/>
    </source>
</evidence>
<keyword evidence="2 3" id="KW-0694">RNA-binding</keyword>
<comment type="caution">
    <text evidence="6">The sequence shown here is derived from an EMBL/GenBank/DDBJ whole genome shotgun (WGS) entry which is preliminary data.</text>
</comment>
<dbReference type="CDD" id="cd12332">
    <property type="entry name" value="RRM1_p54nrb_like"/>
    <property type="match status" value="1"/>
</dbReference>
<proteinExistence type="predicted"/>
<gene>
    <name evidence="6" type="ORF">RUM43_013809</name>
    <name evidence="7" type="ORF">RUM44_013020</name>
</gene>
<keyword evidence="8" id="KW-1185">Reference proteome</keyword>